<name>A0ABW2VPZ4_9ACTN</name>
<dbReference type="InterPro" id="IPR016024">
    <property type="entry name" value="ARM-type_fold"/>
</dbReference>
<sequence length="686" mass="73783">MFTGIDEVDWASMQHAYGSAEDVPGILRALASPCPQERETALDGMYGAVHHQGDVYDSTLACIPFLFALVTHAELPDRSGIVELLVSIGGGDADDFHPDEDEDDVSLDAGEDDRANDNYAMARTAIRASAAVFVELVADRDPEVRRAVPRALVRFLDEPARVLGLLRQRLDDEQEGGVRLALAEGLGLFAWLHTESAGPAVDCLMTLSAAPNDPGLRLAALGQLAGCAPDLLPADLVPTVVALLRARSQRPRVPAEPERPDTDTLIGHLRRLRPADEEGSQLLRTLHSALDARTTDRIALLKGQLTSADPADRCNAVWMSAGLFREWRADYEEPVALIGEQLASDEERLRDAAVSVLESLFTLAVPAADRLAALVEAAPESWGGGTTTLGRPLKALARSGDPRAVPALAQVLAQPVIPNDIGYTIEYLGPAAEQLAPLLRERLGEVPLDSPETYNRAAPLLSALGRLRYGAAVPEVLRLLHGMPRELRFRDSLVEALARTLGMFGMFGTDAREAIPALRELLDGERVVAAATALWSVTGDSEAVLPPLLRELTAEEAGHPRMAAEALGRLGPLAGPALPELRRLAESAEVWERTAAACALWDIDGDPEPVLPALRSAWRQNAYTRGTIAACLLRMGTAAAPAHDLVRAELAAPRRHRARRSGGYGSHDILEDERLLHTCRAALDAT</sequence>
<reference evidence="3" key="1">
    <citation type="journal article" date="2019" name="Int. J. Syst. Evol. Microbiol.">
        <title>The Global Catalogue of Microorganisms (GCM) 10K type strain sequencing project: providing services to taxonomists for standard genome sequencing and annotation.</title>
        <authorList>
            <consortium name="The Broad Institute Genomics Platform"/>
            <consortium name="The Broad Institute Genome Sequencing Center for Infectious Disease"/>
            <person name="Wu L."/>
            <person name="Ma J."/>
        </authorList>
    </citation>
    <scope>NUCLEOTIDE SEQUENCE [LARGE SCALE GENOMIC DNA]</scope>
    <source>
        <strain evidence="3">CGMCC 4.7198</strain>
    </source>
</reference>
<protein>
    <submittedName>
        <fullName evidence="2">HEAT repeat domain-containing protein</fullName>
    </submittedName>
</protein>
<gene>
    <name evidence="2" type="ORF">ACFQZP_33795</name>
</gene>
<feature type="compositionally biased region" description="Acidic residues" evidence="1">
    <location>
        <begin position="97"/>
        <end position="111"/>
    </location>
</feature>
<comment type="caution">
    <text evidence="2">The sequence shown here is derived from an EMBL/GenBank/DDBJ whole genome shotgun (WGS) entry which is preliminary data.</text>
</comment>
<evidence type="ECO:0000313" key="3">
    <source>
        <dbReference type="Proteomes" id="UP001596957"/>
    </source>
</evidence>
<keyword evidence="3" id="KW-1185">Reference proteome</keyword>
<dbReference type="InterPro" id="IPR011989">
    <property type="entry name" value="ARM-like"/>
</dbReference>
<proteinExistence type="predicted"/>
<evidence type="ECO:0000256" key="1">
    <source>
        <dbReference type="SAM" id="MobiDB-lite"/>
    </source>
</evidence>
<accession>A0ABW2VPZ4</accession>
<dbReference type="Proteomes" id="UP001596957">
    <property type="component" value="Unassembled WGS sequence"/>
</dbReference>
<evidence type="ECO:0000313" key="2">
    <source>
        <dbReference type="EMBL" id="MFD0286566.1"/>
    </source>
</evidence>
<feature type="region of interest" description="Disordered" evidence="1">
    <location>
        <begin position="93"/>
        <end position="112"/>
    </location>
</feature>
<dbReference type="RefSeq" id="WP_381249155.1">
    <property type="nucleotide sequence ID" value="NZ_JBHTBI010000003.1"/>
</dbReference>
<dbReference type="EMBL" id="JBHTEC010000001">
    <property type="protein sequence ID" value="MFD0286566.1"/>
    <property type="molecule type" value="Genomic_DNA"/>
</dbReference>
<organism evidence="2 3">
    <name type="scientific">Streptomyces lutosisoli</name>
    <dbReference type="NCBI Taxonomy" id="2665721"/>
    <lineage>
        <taxon>Bacteria</taxon>
        <taxon>Bacillati</taxon>
        <taxon>Actinomycetota</taxon>
        <taxon>Actinomycetes</taxon>
        <taxon>Kitasatosporales</taxon>
        <taxon>Streptomycetaceae</taxon>
        <taxon>Streptomyces</taxon>
    </lineage>
</organism>
<dbReference type="SUPFAM" id="SSF48371">
    <property type="entry name" value="ARM repeat"/>
    <property type="match status" value="2"/>
</dbReference>
<dbReference type="Gene3D" id="1.25.10.10">
    <property type="entry name" value="Leucine-rich Repeat Variant"/>
    <property type="match status" value="3"/>
</dbReference>